<evidence type="ECO:0000313" key="1">
    <source>
        <dbReference type="EMBL" id="KAJ2806603.1"/>
    </source>
</evidence>
<protein>
    <submittedName>
        <fullName evidence="1">Uncharacterized protein</fullName>
    </submittedName>
</protein>
<accession>A0ACC1LFA8</accession>
<sequence length="1256" mass="132982">MVAPAPQLPAAAWPYGDQQHYGPQHPMALGLEQELELQQQQFQQQFLQQYHQMQLGHAGQYQDWVHDGFGGQIAPPPPPPPPQQQQQQHQFALGLQHTPHTPDVAQHYAPSPQTTETSYAHDAFPQPPPAREPRRQHRPWVQGRAHARHVETSPQTAETDDSDASTSSGESASSDESAFGINPDEEVPLAAANTAAPAGGSPRISATRRGQTATERPALQVDTSYCGDSDDDLPLSVISSASTHGPEALAVLRRARTVAPPPVTRGAKGAAPALIARGSAKSRSLLVHSNCPSSASGASLRSRAANPDSDDEDAPLDRLQADLVSGIRVARSGLGGPGSRTHSSASQGPPAVTATTIVPVHNDASDADAPNAETSGTAPAAARRLAASPLPSDSSSIHSGDDDGDGDPGSGCRSASSQAQVVEEASMPPSARHSRTASASAPEPEADGDRGPGTTEMELPPLPPEAPTRKTQGYLPMGTGLPALVPRQRSAKPRAAVQYVALADMLEAAEGAHGGLSDDDAHPGCADPARPAGGEGSKAGGKQSVASFETVSSGAGTLMEVLRTGPVELLTASTEHSGSKAAIDRVVLDDYGDVDQLLSDLEGIMNGSLAARRRFSLTLMRRSLAVSSGLVEAFDYSDVHPGGKSPSIGGSLKPAVEFQPLEIGHVGSDPSGALGAGMDLGDMFLSALSTADETGQDAGNGNNNNDDEDSRPLNQLPSEIADSGAGLRQPTVYAEAAPMLPPLDLHLTISSDAPARPTELTRTQKIQKALEKLELLEVRKVSIRIYVQDARRYYTFSLTEFTTCEMIIGDMMKSGVIDPDKSNWALFELIDHFGIERPLNQFENLMGVVESWEPRSNNYIIAKGYSQLATLTLLGGIHPGEHAMQSMLYYRVKKNKWQKGIFCLHGHTLLLVKDGRSRARKESHDLMLANNDVYTPFEPLRGAPTRFVFGLKSEMAMQMFEKPDEDYVKWFAVQTLDSLRQWLQVLRFSKNQIKFCQLLERRVVESCKAKPSEQKAPFKPLVELALDSPSVGGGDGSGDGGSDGDSVKQDSDTAAKIVSLLSRTAASTKYDPEALLRVVAQHGIDTSDFGILGASSGADGDGQPGAGEKAANGPFQPGSLLSQAKKSAIDALARPQPETELFAKGSLLSQPRESKALAASRAMQRAMDGGNVFAQTPLLEVVEELKPRPAHVGGAPVIHNAQFPLVQLEDPGAARQLPGPVALPAGLPEEPVFGGLLAQVPGPALPGQARSNVRHY</sequence>
<dbReference type="Proteomes" id="UP001140087">
    <property type="component" value="Unassembled WGS sequence"/>
</dbReference>
<comment type="caution">
    <text evidence="1">The sequence shown here is derived from an EMBL/GenBank/DDBJ whole genome shotgun (WGS) entry which is preliminary data.</text>
</comment>
<name>A0ACC1LFA8_9FUNG</name>
<evidence type="ECO:0000313" key="2">
    <source>
        <dbReference type="Proteomes" id="UP001140087"/>
    </source>
</evidence>
<gene>
    <name evidence="1" type="ORF">H4R21_000797</name>
</gene>
<organism evidence="1 2">
    <name type="scientific">Coemansia helicoidea</name>
    <dbReference type="NCBI Taxonomy" id="1286919"/>
    <lineage>
        <taxon>Eukaryota</taxon>
        <taxon>Fungi</taxon>
        <taxon>Fungi incertae sedis</taxon>
        <taxon>Zoopagomycota</taxon>
        <taxon>Kickxellomycotina</taxon>
        <taxon>Kickxellomycetes</taxon>
        <taxon>Kickxellales</taxon>
        <taxon>Kickxellaceae</taxon>
        <taxon>Coemansia</taxon>
    </lineage>
</organism>
<dbReference type="EMBL" id="JANBUN010000127">
    <property type="protein sequence ID" value="KAJ2806603.1"/>
    <property type="molecule type" value="Genomic_DNA"/>
</dbReference>
<proteinExistence type="predicted"/>
<keyword evidence="2" id="KW-1185">Reference proteome</keyword>
<reference evidence="1" key="1">
    <citation type="submission" date="2022-07" db="EMBL/GenBank/DDBJ databases">
        <title>Phylogenomic reconstructions and comparative analyses of Kickxellomycotina fungi.</title>
        <authorList>
            <person name="Reynolds N.K."/>
            <person name="Stajich J.E."/>
            <person name="Barry K."/>
            <person name="Grigoriev I.V."/>
            <person name="Crous P."/>
            <person name="Smith M.E."/>
        </authorList>
    </citation>
    <scope>NUCLEOTIDE SEQUENCE</scope>
    <source>
        <strain evidence="1">BCRC 34780</strain>
    </source>
</reference>